<dbReference type="EMBL" id="LCAK01000003">
    <property type="protein sequence ID" value="KKR88878.1"/>
    <property type="molecule type" value="Genomic_DNA"/>
</dbReference>
<evidence type="ECO:0000256" key="1">
    <source>
        <dbReference type="ARBA" id="ARBA00022598"/>
    </source>
</evidence>
<evidence type="ECO:0000256" key="7">
    <source>
        <dbReference type="HAMAP-Rule" id="MF_00252"/>
    </source>
</evidence>
<sequence>MLDDIIKERRKKLNNLVEAGVNPYPARIKRTFSIAEAIKNFDSLSRAKKQIFETGRIIGLRDQGNLLFADISDESGRIQSVLKKDNLRNFKVLKQNLDIGDFIAVNGLLFKTKAGEKSIEAKSVQIIVKSLRPLPSQWHGLKDAEERFRKRYLDIILNPEIKENILKRSEVIQYLREKLAGENFIEVETPMLQPIPGGAKARPFVTHHNALNTDFYLRIAPELYLKRLLVAGFEKIFEIGRVFRNEGIDRDHNPEFTMLELYWAYQNWEDLMKFTEKLLKKFIPGRWEKISYADSFKKYAKLDFKKIKTEGMDEIFKKEIRSKIIKPTFVTHYPKSISPLAKSCVDDPDFTERFQLIVNGTEIINGFSELNDPVEQRKRMEEQEKMYRAGDAEAPRFDKDFLEALEYGMPPAAGLGIGIDRLAALVAKSYNIKEIIIFPTLRPK</sequence>
<evidence type="ECO:0000256" key="4">
    <source>
        <dbReference type="ARBA" id="ARBA00022840"/>
    </source>
</evidence>
<dbReference type="Gene3D" id="2.40.50.140">
    <property type="entry name" value="Nucleic acid-binding proteins"/>
    <property type="match status" value="1"/>
</dbReference>
<comment type="subcellular location">
    <subcellularLocation>
        <location evidence="7">Cytoplasm</location>
    </subcellularLocation>
</comment>
<dbReference type="InterPro" id="IPR045864">
    <property type="entry name" value="aa-tRNA-synth_II/BPL/LPL"/>
</dbReference>
<name>A0A0G0UJ85_9BACT</name>
<keyword evidence="3 7" id="KW-0547">Nucleotide-binding</keyword>
<gene>
    <name evidence="7" type="primary">lysS</name>
    <name evidence="9" type="ORF">UU38_C0003G0130</name>
</gene>
<feature type="binding site" evidence="7">
    <location>
        <position position="362"/>
    </location>
    <ligand>
        <name>Mg(2+)</name>
        <dbReference type="ChEBI" id="CHEBI:18420"/>
        <label>1</label>
    </ligand>
</feature>
<evidence type="ECO:0000256" key="2">
    <source>
        <dbReference type="ARBA" id="ARBA00022723"/>
    </source>
</evidence>
<dbReference type="InterPro" id="IPR018149">
    <property type="entry name" value="Lys-tRNA-synth_II_C"/>
</dbReference>
<dbReference type="PATRIC" id="fig|1619006.3.peg.422"/>
<dbReference type="GO" id="GO:0005829">
    <property type="term" value="C:cytosol"/>
    <property type="evidence" value="ECO:0007669"/>
    <property type="project" value="TreeGrafter"/>
</dbReference>
<comment type="caution">
    <text evidence="7">Lacks conserved residue(s) required for the propagation of feature annotation.</text>
</comment>
<feature type="domain" description="Aminoacyl-transfer RNA synthetases class-II family profile" evidence="8">
    <location>
        <begin position="173"/>
        <end position="443"/>
    </location>
</feature>
<comment type="subunit">
    <text evidence="7">Homodimer.</text>
</comment>
<dbReference type="InterPro" id="IPR006195">
    <property type="entry name" value="aa-tRNA-synth_II"/>
</dbReference>
<dbReference type="InterPro" id="IPR004365">
    <property type="entry name" value="NA-bd_OB_tRNA"/>
</dbReference>
<evidence type="ECO:0000256" key="5">
    <source>
        <dbReference type="ARBA" id="ARBA00023146"/>
    </source>
</evidence>
<evidence type="ECO:0000313" key="9">
    <source>
        <dbReference type="EMBL" id="KKR88878.1"/>
    </source>
</evidence>
<dbReference type="AlphaFoldDB" id="A0A0G0UJ85"/>
<dbReference type="Pfam" id="PF01336">
    <property type="entry name" value="tRNA_anti-codon"/>
    <property type="match status" value="1"/>
</dbReference>
<evidence type="ECO:0000313" key="10">
    <source>
        <dbReference type="Proteomes" id="UP000033918"/>
    </source>
</evidence>
<proteinExistence type="inferred from homology"/>
<protein>
    <recommendedName>
        <fullName evidence="7">Lysine--tRNA ligase</fullName>
        <ecNumber evidence="7">6.1.1.6</ecNumber>
    </recommendedName>
    <alternativeName>
        <fullName evidence="7">Lysyl-tRNA synthetase</fullName>
        <shortName evidence="7">LysRS</shortName>
    </alternativeName>
</protein>
<dbReference type="InterPro" id="IPR004364">
    <property type="entry name" value="Aa-tRNA-synt_II"/>
</dbReference>
<dbReference type="GO" id="GO:0005524">
    <property type="term" value="F:ATP binding"/>
    <property type="evidence" value="ECO:0007669"/>
    <property type="project" value="UniProtKB-UniRule"/>
</dbReference>
<keyword evidence="7" id="KW-0460">Magnesium</keyword>
<dbReference type="SUPFAM" id="SSF50249">
    <property type="entry name" value="Nucleic acid-binding proteins"/>
    <property type="match status" value="1"/>
</dbReference>
<dbReference type="SUPFAM" id="SSF55681">
    <property type="entry name" value="Class II aaRS and biotin synthetases"/>
    <property type="match status" value="1"/>
</dbReference>
<dbReference type="GO" id="GO:0000049">
    <property type="term" value="F:tRNA binding"/>
    <property type="evidence" value="ECO:0007669"/>
    <property type="project" value="TreeGrafter"/>
</dbReference>
<dbReference type="Pfam" id="PF00152">
    <property type="entry name" value="tRNA-synt_2"/>
    <property type="match status" value="1"/>
</dbReference>
<keyword evidence="1 7" id="KW-0436">Ligase</keyword>
<evidence type="ECO:0000256" key="6">
    <source>
        <dbReference type="ARBA" id="ARBA00048573"/>
    </source>
</evidence>
<reference evidence="9 10" key="1">
    <citation type="journal article" date="2015" name="Nature">
        <title>rRNA introns, odd ribosomes, and small enigmatic genomes across a large radiation of phyla.</title>
        <authorList>
            <person name="Brown C.T."/>
            <person name="Hug L.A."/>
            <person name="Thomas B.C."/>
            <person name="Sharon I."/>
            <person name="Castelle C.J."/>
            <person name="Singh A."/>
            <person name="Wilkins M.J."/>
            <person name="Williams K.H."/>
            <person name="Banfield J.F."/>
        </authorList>
    </citation>
    <scope>NUCLEOTIDE SEQUENCE [LARGE SCALE GENOMIC DNA]</scope>
</reference>
<dbReference type="PRINTS" id="PR00982">
    <property type="entry name" value="TRNASYNTHLYS"/>
</dbReference>
<feature type="binding site" evidence="7">
    <location>
        <position position="362"/>
    </location>
    <ligand>
        <name>Mg(2+)</name>
        <dbReference type="ChEBI" id="CHEBI:18420"/>
        <label>2</label>
    </ligand>
</feature>
<dbReference type="GO" id="GO:0000287">
    <property type="term" value="F:magnesium ion binding"/>
    <property type="evidence" value="ECO:0007669"/>
    <property type="project" value="UniProtKB-UniRule"/>
</dbReference>
<accession>A0A0G0UJ85</accession>
<dbReference type="PANTHER" id="PTHR42918">
    <property type="entry name" value="LYSYL-TRNA SYNTHETASE"/>
    <property type="match status" value="1"/>
</dbReference>
<dbReference type="GO" id="GO:0004824">
    <property type="term" value="F:lysine-tRNA ligase activity"/>
    <property type="evidence" value="ECO:0007669"/>
    <property type="project" value="UniProtKB-UniRule"/>
</dbReference>
<comment type="similarity">
    <text evidence="7">Belongs to the class-II aminoacyl-tRNA synthetase family.</text>
</comment>
<dbReference type="CDD" id="cd04322">
    <property type="entry name" value="LysRS_N"/>
    <property type="match status" value="1"/>
</dbReference>
<organism evidence="9 10">
    <name type="scientific">Candidatus Wolfebacteria bacterium GW2011_GWB1_41_12</name>
    <dbReference type="NCBI Taxonomy" id="1619006"/>
    <lineage>
        <taxon>Bacteria</taxon>
        <taxon>Candidatus Wolfeibacteriota</taxon>
    </lineage>
</organism>
<dbReference type="EC" id="6.1.1.6" evidence="7"/>
<comment type="catalytic activity">
    <reaction evidence="6 7">
        <text>tRNA(Lys) + L-lysine + ATP = L-lysyl-tRNA(Lys) + AMP + diphosphate</text>
        <dbReference type="Rhea" id="RHEA:20792"/>
        <dbReference type="Rhea" id="RHEA-COMP:9696"/>
        <dbReference type="Rhea" id="RHEA-COMP:9697"/>
        <dbReference type="ChEBI" id="CHEBI:30616"/>
        <dbReference type="ChEBI" id="CHEBI:32551"/>
        <dbReference type="ChEBI" id="CHEBI:33019"/>
        <dbReference type="ChEBI" id="CHEBI:78442"/>
        <dbReference type="ChEBI" id="CHEBI:78529"/>
        <dbReference type="ChEBI" id="CHEBI:456215"/>
        <dbReference type="EC" id="6.1.1.6"/>
    </reaction>
</comment>
<evidence type="ECO:0000256" key="3">
    <source>
        <dbReference type="ARBA" id="ARBA00022741"/>
    </source>
</evidence>
<keyword evidence="7" id="KW-0648">Protein biosynthesis</keyword>
<dbReference type="PANTHER" id="PTHR42918:SF15">
    <property type="entry name" value="LYSINE--TRNA LIGASE, CHLOROPLASTIC_MITOCHONDRIAL"/>
    <property type="match status" value="1"/>
</dbReference>
<keyword evidence="7" id="KW-0963">Cytoplasm</keyword>
<evidence type="ECO:0000259" key="8">
    <source>
        <dbReference type="PROSITE" id="PS50862"/>
    </source>
</evidence>
<keyword evidence="4 7" id="KW-0067">ATP-binding</keyword>
<comment type="caution">
    <text evidence="9">The sequence shown here is derived from an EMBL/GenBank/DDBJ whole genome shotgun (WGS) entry which is preliminary data.</text>
</comment>
<dbReference type="InterPro" id="IPR044136">
    <property type="entry name" value="Lys-tRNA-ligase_II_N"/>
</dbReference>
<dbReference type="Proteomes" id="UP000033918">
    <property type="component" value="Unassembled WGS sequence"/>
</dbReference>
<comment type="cofactor">
    <cofactor evidence="7">
        <name>Mg(2+)</name>
        <dbReference type="ChEBI" id="CHEBI:18420"/>
    </cofactor>
    <text evidence="7">Binds 3 Mg(2+) ions per subunit.</text>
</comment>
<keyword evidence="5 7" id="KW-0030">Aminoacyl-tRNA synthetase</keyword>
<dbReference type="GO" id="GO:0006430">
    <property type="term" value="P:lysyl-tRNA aminoacylation"/>
    <property type="evidence" value="ECO:0007669"/>
    <property type="project" value="UniProtKB-UniRule"/>
</dbReference>
<dbReference type="HAMAP" id="MF_00252">
    <property type="entry name" value="Lys_tRNA_synth_class2"/>
    <property type="match status" value="1"/>
</dbReference>
<dbReference type="PROSITE" id="PS50862">
    <property type="entry name" value="AA_TRNA_LIGASE_II"/>
    <property type="match status" value="1"/>
</dbReference>
<keyword evidence="2 7" id="KW-0479">Metal-binding</keyword>
<dbReference type="InterPro" id="IPR012340">
    <property type="entry name" value="NA-bd_OB-fold"/>
</dbReference>
<dbReference type="InterPro" id="IPR002313">
    <property type="entry name" value="Lys-tRNA-ligase_II"/>
</dbReference>
<dbReference type="Gene3D" id="3.30.930.10">
    <property type="entry name" value="Bira Bifunctional Protein, Domain 2"/>
    <property type="match status" value="1"/>
</dbReference>